<evidence type="ECO:0000256" key="5">
    <source>
        <dbReference type="ARBA" id="ARBA00023136"/>
    </source>
</evidence>
<dbReference type="InterPro" id="IPR013525">
    <property type="entry name" value="ABC2_TM"/>
</dbReference>
<evidence type="ECO:0000313" key="9">
    <source>
        <dbReference type="Proteomes" id="UP001079657"/>
    </source>
</evidence>
<keyword evidence="3 6" id="KW-0812">Transmembrane</keyword>
<keyword evidence="9" id="KW-1185">Reference proteome</keyword>
<feature type="transmembrane region" description="Helical" evidence="6">
    <location>
        <begin position="181"/>
        <end position="204"/>
    </location>
</feature>
<feature type="transmembrane region" description="Helical" evidence="6">
    <location>
        <begin position="358"/>
        <end position="378"/>
    </location>
</feature>
<dbReference type="Proteomes" id="UP001079657">
    <property type="component" value="Unassembled WGS sequence"/>
</dbReference>
<dbReference type="Pfam" id="PF12698">
    <property type="entry name" value="ABC2_membrane_3"/>
    <property type="match status" value="1"/>
</dbReference>
<feature type="transmembrane region" description="Helical" evidence="6">
    <location>
        <begin position="224"/>
        <end position="248"/>
    </location>
</feature>
<dbReference type="PANTHER" id="PTHR30294:SF46">
    <property type="entry name" value="ABC TRANSPORTER PERMEASE"/>
    <property type="match status" value="1"/>
</dbReference>
<keyword evidence="2" id="KW-1003">Cell membrane</keyword>
<evidence type="ECO:0000256" key="4">
    <source>
        <dbReference type="ARBA" id="ARBA00022989"/>
    </source>
</evidence>
<proteinExistence type="predicted"/>
<evidence type="ECO:0000256" key="2">
    <source>
        <dbReference type="ARBA" id="ARBA00022475"/>
    </source>
</evidence>
<gene>
    <name evidence="8" type="ORF">OXH55_19700</name>
</gene>
<name>A0ABT4CXQ0_9CLOT</name>
<dbReference type="PANTHER" id="PTHR30294">
    <property type="entry name" value="MEMBRANE COMPONENT OF ABC TRANSPORTER YHHJ-RELATED"/>
    <property type="match status" value="1"/>
</dbReference>
<accession>A0ABT4CXQ0</accession>
<dbReference type="Gene3D" id="3.40.1710.10">
    <property type="entry name" value="abc type-2 transporter like domain"/>
    <property type="match status" value="1"/>
</dbReference>
<sequence length="400" mass="45522">MSKKEVLKMIIVWIKNSLMLIALPIFFTFVFGKVYSNTFVEEIPMVVLDMDNSSMSRMITKQFKESPGFQIKNYAKSEDELKELITRKEAYAGLIIPKDFEKNVKEMNAPKTLFVVDQTNIVIGNNAFAYGSEILNTLNAGVQLNVLQAKGMKPYEAKKAVTSMSFVQRVLYDPQISYMKYLMFGIIGIMIQQTFLEVLAPSLIEDKKKISNIKLRSLDSLKYLIRILGRILIVTALAFVGFSISFYAACKYFHLPLRGIILYDYVLLLVFILDLIAVSFVFAAIFKEVLPCVQICMFLSVPAILMCGYVWPEYMMPEGLPNIIKMIWPLGYFINPLRDINLKGSGFQVILPYLQGGLHYAAVWLPIGIGLYALRIAIDKWLQNRKLNKEQEAKIAEANA</sequence>
<comment type="subcellular location">
    <subcellularLocation>
        <location evidence="1">Cell membrane</location>
        <topology evidence="1">Multi-pass membrane protein</topology>
    </subcellularLocation>
</comment>
<feature type="transmembrane region" description="Helical" evidence="6">
    <location>
        <begin position="260"/>
        <end position="285"/>
    </location>
</feature>
<reference evidence="8" key="1">
    <citation type="submission" date="2022-12" db="EMBL/GenBank/DDBJ databases">
        <authorList>
            <person name="Wang J."/>
        </authorList>
    </citation>
    <scope>NUCLEOTIDE SEQUENCE</scope>
    <source>
        <strain evidence="8">HY-42-06</strain>
    </source>
</reference>
<evidence type="ECO:0000313" key="8">
    <source>
        <dbReference type="EMBL" id="MCY6372811.1"/>
    </source>
</evidence>
<feature type="domain" description="ABC-2 type transporter transmembrane" evidence="7">
    <location>
        <begin position="18"/>
        <end position="354"/>
    </location>
</feature>
<comment type="caution">
    <text evidence="8">The sequence shown here is derived from an EMBL/GenBank/DDBJ whole genome shotgun (WGS) entry which is preliminary data.</text>
</comment>
<organism evidence="8 9">
    <name type="scientific">Clostridium ganghwense</name>
    <dbReference type="NCBI Taxonomy" id="312089"/>
    <lineage>
        <taxon>Bacteria</taxon>
        <taxon>Bacillati</taxon>
        <taxon>Bacillota</taxon>
        <taxon>Clostridia</taxon>
        <taxon>Eubacteriales</taxon>
        <taxon>Clostridiaceae</taxon>
        <taxon>Clostridium</taxon>
    </lineage>
</organism>
<feature type="transmembrane region" description="Helical" evidence="6">
    <location>
        <begin position="292"/>
        <end position="311"/>
    </location>
</feature>
<dbReference type="EMBL" id="JAPQES010000016">
    <property type="protein sequence ID" value="MCY6372811.1"/>
    <property type="molecule type" value="Genomic_DNA"/>
</dbReference>
<evidence type="ECO:0000256" key="6">
    <source>
        <dbReference type="SAM" id="Phobius"/>
    </source>
</evidence>
<keyword evidence="4 6" id="KW-1133">Transmembrane helix</keyword>
<evidence type="ECO:0000256" key="3">
    <source>
        <dbReference type="ARBA" id="ARBA00022692"/>
    </source>
</evidence>
<keyword evidence="5 6" id="KW-0472">Membrane</keyword>
<dbReference type="InterPro" id="IPR051449">
    <property type="entry name" value="ABC-2_transporter_component"/>
</dbReference>
<evidence type="ECO:0000256" key="1">
    <source>
        <dbReference type="ARBA" id="ARBA00004651"/>
    </source>
</evidence>
<evidence type="ECO:0000259" key="7">
    <source>
        <dbReference type="Pfam" id="PF12698"/>
    </source>
</evidence>
<protein>
    <submittedName>
        <fullName evidence="8">ABC transporter permease</fullName>
    </submittedName>
</protein>